<dbReference type="PANTHER" id="PTHR39456:SF1">
    <property type="entry name" value="METAL-DEPENDENT HYDROLASE"/>
    <property type="match status" value="1"/>
</dbReference>
<dbReference type="GO" id="GO:0016787">
    <property type="term" value="F:hydrolase activity"/>
    <property type="evidence" value="ECO:0007669"/>
    <property type="project" value="UniProtKB-KW"/>
</dbReference>
<gene>
    <name evidence="1" type="ORF">J512_4058</name>
</gene>
<dbReference type="AlphaFoldDB" id="A0A009HK81"/>
<protein>
    <submittedName>
        <fullName evidence="1">Putative metal-dependent hydrolase family protein</fullName>
    </submittedName>
</protein>
<name>A0A009HK81_ACIB9</name>
<dbReference type="EMBL" id="JEWH01000093">
    <property type="protein sequence ID" value="EXB03460.1"/>
    <property type="molecule type" value="Genomic_DNA"/>
</dbReference>
<accession>A0A009HK81</accession>
<dbReference type="InterPro" id="IPR016516">
    <property type="entry name" value="UCP07580"/>
</dbReference>
<evidence type="ECO:0000313" key="2">
    <source>
        <dbReference type="Proteomes" id="UP000020595"/>
    </source>
</evidence>
<comment type="caution">
    <text evidence="1">The sequence shown here is derived from an EMBL/GenBank/DDBJ whole genome shotgun (WGS) entry which is preliminary data.</text>
</comment>
<reference evidence="1 2" key="1">
    <citation type="submission" date="2014-02" db="EMBL/GenBank/DDBJ databases">
        <title>Comparative genomics and transcriptomics to identify genetic mechanisms underlying the emergence of carbapenem resistant Acinetobacter baumannii (CRAb).</title>
        <authorList>
            <person name="Harris A.D."/>
            <person name="Johnson K.J."/>
            <person name="George J."/>
            <person name="Shefchek K."/>
            <person name="Daugherty S.C."/>
            <person name="Parankush S."/>
            <person name="Sadzewicz L."/>
            <person name="Tallon L."/>
            <person name="Sengamalay N."/>
            <person name="Hazen T.H."/>
            <person name="Rasko D.A."/>
        </authorList>
    </citation>
    <scope>NUCLEOTIDE SEQUENCE [LARGE SCALE GENOMIC DNA]</scope>
    <source>
        <strain evidence="1 2">1295743</strain>
    </source>
</reference>
<dbReference type="PATRIC" id="fig|1310613.3.peg.3877"/>
<dbReference type="PANTHER" id="PTHR39456">
    <property type="entry name" value="METAL-DEPENDENT HYDROLASE"/>
    <property type="match status" value="1"/>
</dbReference>
<evidence type="ECO:0000313" key="1">
    <source>
        <dbReference type="EMBL" id="EXB03460.1"/>
    </source>
</evidence>
<dbReference type="Pfam" id="PF10118">
    <property type="entry name" value="Metal_hydrol"/>
    <property type="match status" value="1"/>
</dbReference>
<proteinExistence type="predicted"/>
<keyword evidence="1" id="KW-0378">Hydrolase</keyword>
<dbReference type="Proteomes" id="UP000020595">
    <property type="component" value="Unassembled WGS sequence"/>
</dbReference>
<organism evidence="1 2">
    <name type="scientific">Acinetobacter baumannii (strain 1295743)</name>
    <dbReference type="NCBI Taxonomy" id="1310613"/>
    <lineage>
        <taxon>Bacteria</taxon>
        <taxon>Pseudomonadati</taxon>
        <taxon>Pseudomonadota</taxon>
        <taxon>Gammaproteobacteria</taxon>
        <taxon>Moraxellales</taxon>
        <taxon>Moraxellaceae</taxon>
        <taxon>Acinetobacter</taxon>
        <taxon>Acinetobacter calcoaceticus/baumannii complex</taxon>
    </lineage>
</organism>
<sequence length="181" mass="20826">MKTALNRTPASFPVRRMDYNFEDTPRYWCNHEPSLTHYFTGLSTLFPEGESYFVRSVRALRAKAKENEILDREIGAFIGQEAMHSKEHHAFHVSAQQYGLNPESLEKATGIVLKAIEKVFSKKWNLLVTVGLEHYTAVLVVSMMQSVNELMTDNTIRNLWLWHSVEETEHKGDCSKFCVST</sequence>